<dbReference type="InterPro" id="IPR015590">
    <property type="entry name" value="Aldehyde_DH_dom"/>
</dbReference>
<dbReference type="InterPro" id="IPR016162">
    <property type="entry name" value="Ald_DH_N"/>
</dbReference>
<organism evidence="3 4">
    <name type="scientific">Micromonospora vulcania</name>
    <dbReference type="NCBI Taxonomy" id="1441873"/>
    <lineage>
        <taxon>Bacteria</taxon>
        <taxon>Bacillati</taxon>
        <taxon>Actinomycetota</taxon>
        <taxon>Actinomycetes</taxon>
        <taxon>Micromonosporales</taxon>
        <taxon>Micromonosporaceae</taxon>
        <taxon>Micromonospora</taxon>
    </lineage>
</organism>
<gene>
    <name evidence="3" type="ORF">ACFQGL_12920</name>
</gene>
<keyword evidence="4" id="KW-1185">Reference proteome</keyword>
<dbReference type="InterPro" id="IPR044151">
    <property type="entry name" value="ALDH_KGSADH"/>
</dbReference>
<dbReference type="EMBL" id="JBHSQS010000006">
    <property type="protein sequence ID" value="MFC5924247.1"/>
    <property type="molecule type" value="Genomic_DNA"/>
</dbReference>
<accession>A0ABW1H6K0</accession>
<dbReference type="PANTHER" id="PTHR43353:SF3">
    <property type="entry name" value="ALDEHYDE DEHYDROGENASE-RELATED"/>
    <property type="match status" value="1"/>
</dbReference>
<dbReference type="Pfam" id="PF00171">
    <property type="entry name" value="Aldedh"/>
    <property type="match status" value="1"/>
</dbReference>
<evidence type="ECO:0000256" key="1">
    <source>
        <dbReference type="ARBA" id="ARBA00023002"/>
    </source>
</evidence>
<protein>
    <submittedName>
        <fullName evidence="3">Aldehyde dehydrogenase (NADP(+))</fullName>
    </submittedName>
</protein>
<dbReference type="CDD" id="cd07129">
    <property type="entry name" value="ALDH_KGSADH"/>
    <property type="match status" value="1"/>
</dbReference>
<dbReference type="Gene3D" id="3.40.309.10">
    <property type="entry name" value="Aldehyde Dehydrogenase, Chain A, domain 2"/>
    <property type="match status" value="1"/>
</dbReference>
<reference evidence="4" key="1">
    <citation type="journal article" date="2019" name="Int. J. Syst. Evol. Microbiol.">
        <title>The Global Catalogue of Microorganisms (GCM) 10K type strain sequencing project: providing services to taxonomists for standard genome sequencing and annotation.</title>
        <authorList>
            <consortium name="The Broad Institute Genomics Platform"/>
            <consortium name="The Broad Institute Genome Sequencing Center for Infectious Disease"/>
            <person name="Wu L."/>
            <person name="Ma J."/>
        </authorList>
    </citation>
    <scope>NUCLEOTIDE SEQUENCE [LARGE SCALE GENOMIC DNA]</scope>
    <source>
        <strain evidence="4">CGMCC 4.7144</strain>
    </source>
</reference>
<dbReference type="RefSeq" id="WP_377510540.1">
    <property type="nucleotide sequence ID" value="NZ_JBHSQS010000006.1"/>
</dbReference>
<proteinExistence type="predicted"/>
<evidence type="ECO:0000313" key="3">
    <source>
        <dbReference type="EMBL" id="MFC5924247.1"/>
    </source>
</evidence>
<dbReference type="Gene3D" id="3.40.605.10">
    <property type="entry name" value="Aldehyde Dehydrogenase, Chain A, domain 1"/>
    <property type="match status" value="1"/>
</dbReference>
<comment type="caution">
    <text evidence="3">The sequence shown here is derived from an EMBL/GenBank/DDBJ whole genome shotgun (WGS) entry which is preliminary data.</text>
</comment>
<feature type="domain" description="Aldehyde dehydrogenase" evidence="2">
    <location>
        <begin position="7"/>
        <end position="285"/>
    </location>
</feature>
<name>A0ABW1H6K0_9ACTN</name>
<dbReference type="InterPro" id="IPR016161">
    <property type="entry name" value="Ald_DH/histidinol_DH"/>
</dbReference>
<evidence type="ECO:0000259" key="2">
    <source>
        <dbReference type="Pfam" id="PF00171"/>
    </source>
</evidence>
<dbReference type="SUPFAM" id="SSF53720">
    <property type="entry name" value="ALDH-like"/>
    <property type="match status" value="1"/>
</dbReference>
<keyword evidence="1" id="KW-0560">Oxidoreductase</keyword>
<dbReference type="InterPro" id="IPR016163">
    <property type="entry name" value="Ald_DH_C"/>
</dbReference>
<sequence length="471" mass="49496">MTTAYVETTSDEVARICAAGAAAAPGWAATHREDRAGLLEVAASALESRGPEIVAAAHAETALGTPRLTGELKRTCFQLRFFAQVLREGSYLEATIDHADDSPMGPRPDLRRMLVPIGPVAVFGASNFPLAFSVPGGDTVSALAAGCPVIVKAHEAHPATSQLCFDVLSEVLPEDVLGLVTGRLAGVDLVRDPHVRAVGFTGSTAGGRALADLAAARPDPIPFYGELGSVNAFVVTPAAAAARATEIGTELAGSFTLGAGQFCTRPGLALVPTGRYGDTLRDALVGAADGRTFTMLTDGIRRSYAEAVGRDEPQGSVTPTIVELPAADLPENAFDEVFGPYVIVVRYAGTAELDAVVRRLPGALTATVHGEDDDDLAVELARTLPARVGRLVWNGYPTGVSVGWAQQHGGPWPGTNTLHTSVGATAIRRFLRPVAWQSAPYAVLPAELRDDYDRIPRRVDGTLRLPSENQR</sequence>
<dbReference type="PANTHER" id="PTHR43353">
    <property type="entry name" value="SUCCINATE-SEMIALDEHYDE DEHYDROGENASE, MITOCHONDRIAL"/>
    <property type="match status" value="1"/>
</dbReference>
<dbReference type="Proteomes" id="UP001596226">
    <property type="component" value="Unassembled WGS sequence"/>
</dbReference>
<evidence type="ECO:0000313" key="4">
    <source>
        <dbReference type="Proteomes" id="UP001596226"/>
    </source>
</evidence>
<dbReference type="InterPro" id="IPR050740">
    <property type="entry name" value="Aldehyde_DH_Superfamily"/>
</dbReference>